<evidence type="ECO:0000313" key="1">
    <source>
        <dbReference type="EMBL" id="JAT78680.1"/>
    </source>
</evidence>
<accession>A0A1D2AHJ4</accession>
<dbReference type="EMBL" id="GETE01001334">
    <property type="protein sequence ID" value="JAT78680.1"/>
    <property type="molecule type" value="Transcribed_RNA"/>
</dbReference>
<feature type="non-terminal residue" evidence="1">
    <location>
        <position position="1"/>
    </location>
</feature>
<sequence>LCSSVLLQFQSGASPVPSKKLLRMNYCAGFAVPVTPTAKPRRTARTNAGLPSGLRALSQVVHFFFFKAAGRC</sequence>
<protein>
    <submittedName>
        <fullName evidence="1">Uncharacterized protein</fullName>
    </submittedName>
</protein>
<organism evidence="1">
    <name type="scientific">Ornithodoros brasiliensis</name>
    <name type="common">Mouro tick</name>
    <dbReference type="NCBI Taxonomy" id="888526"/>
    <lineage>
        <taxon>Eukaryota</taxon>
        <taxon>Metazoa</taxon>
        <taxon>Ecdysozoa</taxon>
        <taxon>Arthropoda</taxon>
        <taxon>Chelicerata</taxon>
        <taxon>Arachnida</taxon>
        <taxon>Acari</taxon>
        <taxon>Parasitiformes</taxon>
        <taxon>Ixodida</taxon>
        <taxon>Ixodoidea</taxon>
        <taxon>Argasidae</taxon>
        <taxon>Ornithodorinae</taxon>
        <taxon>Ornithodoros</taxon>
    </lineage>
</organism>
<name>A0A1D2AHJ4_ORNBR</name>
<proteinExistence type="predicted"/>
<dbReference type="AlphaFoldDB" id="A0A1D2AHJ4"/>
<reference evidence="1" key="1">
    <citation type="submission" date="2016-07" db="EMBL/GenBank/DDBJ databases">
        <title>Salivary Glands transcriptome analysis on engorged females of Ornithodoros brasiliensis (Acari:Argasidae).</title>
        <authorList>
            <person name="Simons S.M."/>
            <person name="Carvalho E."/>
            <person name="Junqueira-de-Azevedo I."/>
            <person name="Ho P.L."/>
            <person name="Giovanni D."/>
            <person name="Mendonca R."/>
            <person name="Onofrio V."/>
            <person name="Landulfo G."/>
            <person name="Ramirez D."/>
            <person name="Barros-Battesti D."/>
        </authorList>
    </citation>
    <scope>NUCLEOTIDE SEQUENCE</scope>
    <source>
        <strain evidence="1">Female</strain>
        <tissue evidence="1">Salivary gland</tissue>
    </source>
</reference>